<protein>
    <submittedName>
        <fullName evidence="2">Uncharacterized protein</fullName>
    </submittedName>
</protein>
<dbReference type="Proteomes" id="UP000681722">
    <property type="component" value="Unassembled WGS sequence"/>
</dbReference>
<evidence type="ECO:0000313" key="3">
    <source>
        <dbReference type="EMBL" id="CAF3493294.1"/>
    </source>
</evidence>
<keyword evidence="5" id="KW-1185">Reference proteome</keyword>
<dbReference type="EMBL" id="CAJOBC010000061">
    <property type="protein sequence ID" value="CAF3528724.1"/>
    <property type="molecule type" value="Genomic_DNA"/>
</dbReference>
<comment type="caution">
    <text evidence="2">The sequence shown here is derived from an EMBL/GenBank/DDBJ whole genome shotgun (WGS) entry which is preliminary data.</text>
</comment>
<dbReference type="Proteomes" id="UP000677228">
    <property type="component" value="Unassembled WGS sequence"/>
</dbReference>
<dbReference type="PANTHER" id="PTHR31594:SF14">
    <property type="entry name" value="FIBRONECTIN TYPE-III DOMAIN-CONTAINING PROTEIN"/>
    <property type="match status" value="1"/>
</dbReference>
<evidence type="ECO:0000313" key="5">
    <source>
        <dbReference type="Proteomes" id="UP000663829"/>
    </source>
</evidence>
<gene>
    <name evidence="2" type="ORF">GPM918_LOCUS737</name>
    <name evidence="1" type="ORF">OVA965_LOCUS92</name>
    <name evidence="4" type="ORF">SRO942_LOCUS738</name>
    <name evidence="3" type="ORF">TMI583_LOCUS92</name>
</gene>
<dbReference type="EMBL" id="CAJNOK010000006">
    <property type="protein sequence ID" value="CAF0721725.1"/>
    <property type="molecule type" value="Genomic_DNA"/>
</dbReference>
<dbReference type="EMBL" id="CAJNOQ010000061">
    <property type="protein sequence ID" value="CAF0749397.1"/>
    <property type="molecule type" value="Genomic_DNA"/>
</dbReference>
<name>A0A813P959_9BILA</name>
<sequence length="261" mass="29105">MKLNILTGMVNLDGKAKYLDTVNKSEEVDRTTLVLKLKTKCDTLLISHAGILSLINPAAFKHPDTTHVVTQIYWGANVSATFDQQTTTSTEKNTASGSGSATTPKIKELVSDLSCSSDFQRLKEEESKGKTIKIEFQGDVEMNIMPSSMDDALAMIKNIPLKIAEKNGGKGVQISYILTPLSEVIHYLPSIEPQVSPTDNVFARKMDDDFVRHIQIIFDQLLLDTRRMNAFIELANNKYKNYLSAQDATLLQDQQVRCTIF</sequence>
<evidence type="ECO:0000313" key="1">
    <source>
        <dbReference type="EMBL" id="CAF0721725.1"/>
    </source>
</evidence>
<dbReference type="EMBL" id="CAJOBA010000006">
    <property type="protein sequence ID" value="CAF3493294.1"/>
    <property type="molecule type" value="Genomic_DNA"/>
</dbReference>
<dbReference type="AlphaFoldDB" id="A0A813P959"/>
<evidence type="ECO:0000313" key="4">
    <source>
        <dbReference type="EMBL" id="CAF3528724.1"/>
    </source>
</evidence>
<dbReference type="Proteomes" id="UP000663829">
    <property type="component" value="Unassembled WGS sequence"/>
</dbReference>
<proteinExistence type="predicted"/>
<organism evidence="2 5">
    <name type="scientific">Didymodactylos carnosus</name>
    <dbReference type="NCBI Taxonomy" id="1234261"/>
    <lineage>
        <taxon>Eukaryota</taxon>
        <taxon>Metazoa</taxon>
        <taxon>Spiralia</taxon>
        <taxon>Gnathifera</taxon>
        <taxon>Rotifera</taxon>
        <taxon>Eurotatoria</taxon>
        <taxon>Bdelloidea</taxon>
        <taxon>Philodinida</taxon>
        <taxon>Philodinidae</taxon>
        <taxon>Didymodactylos</taxon>
    </lineage>
</organism>
<dbReference type="PANTHER" id="PTHR31594">
    <property type="entry name" value="AIG1-TYPE G DOMAIN-CONTAINING PROTEIN"/>
    <property type="match status" value="1"/>
</dbReference>
<reference evidence="2" key="1">
    <citation type="submission" date="2021-02" db="EMBL/GenBank/DDBJ databases">
        <authorList>
            <person name="Nowell W R."/>
        </authorList>
    </citation>
    <scope>NUCLEOTIDE SEQUENCE</scope>
</reference>
<dbReference type="Proteomes" id="UP000682733">
    <property type="component" value="Unassembled WGS sequence"/>
</dbReference>
<accession>A0A813P959</accession>
<dbReference type="InterPro" id="IPR052090">
    <property type="entry name" value="Cytolytic_pore-forming_toxin"/>
</dbReference>
<evidence type="ECO:0000313" key="2">
    <source>
        <dbReference type="EMBL" id="CAF0749397.1"/>
    </source>
</evidence>